<keyword evidence="4" id="KW-0906">Nuclear pore complex</keyword>
<dbReference type="Pfam" id="PF04097">
    <property type="entry name" value="Nic96"/>
    <property type="match status" value="1"/>
</dbReference>
<dbReference type="GO" id="GO:0016973">
    <property type="term" value="P:poly(A)+ mRNA export from nucleus"/>
    <property type="evidence" value="ECO:0007669"/>
    <property type="project" value="TreeGrafter"/>
</dbReference>
<sequence length="610" mass="68166">MGLLDRNLQKPTDTEGEEEEVGDSRNDFQISYLVRNRPSQFIFYSLNMSTSDQPSDSKKYMDKYLQTNVPTYQLKTDLYKNVVRDLNDAREWGFEFKPATAFKEAYEALRLDISGGKVTMLKIWHLIQALLGEDLDINPSASMEISLVIGARRHLELIHRKYILDKVETDPTQAARGGVGDLYKIHAFLRILLRNDGVLDIDATDGYMERLVDTTWQQIFFCLRFGYYDEARYVAVSSRASHQFAAQLAEWISTGGTVSQETAAAAAEEFENMLMIGGGLGLSEHEKKKLLLHAIISGSRKHIEWLSKNQDTYFSSIYDFLWLALSSLRDCSGGGAASSSVILDEAMVPYSLGYLQVYLNEVEPSMYPQDGLYQLAYPYALLLSLQFLPAVESLVKETEGDEGYNIDAVHILIALADHGVLSEGAEAAASMIYQYGAAYLRLDNLSAALEYYVQAASAMGGGELSWTAGGESTDQGRQRQLMLKELLKELLLCDGGISLLLGEDGPCKGAELSRFLIDKTAQQFLLEAASQCQDGGTKKRIHKYVSSMFGSSSTSQDLPHECTPGSKALAKREWQSSGGRCLFCKDKLVFLPDIHQYVRHQIQVHKKQYK</sequence>
<comment type="caution">
    <text evidence="6">The sequence shown here is derived from an EMBL/GenBank/DDBJ whole genome shotgun (WGS) entry which is preliminary data.</text>
</comment>
<keyword evidence="7" id="KW-1185">Reference proteome</keyword>
<evidence type="ECO:0000256" key="5">
    <source>
        <dbReference type="SAM" id="MobiDB-lite"/>
    </source>
</evidence>
<dbReference type="InterPro" id="IPR007231">
    <property type="entry name" value="Nucleoporin_int_Nup93/Nic96"/>
</dbReference>
<accession>A0AAD4SHM5</accession>
<keyword evidence="4" id="KW-0653">Protein transport</keyword>
<evidence type="ECO:0000313" key="7">
    <source>
        <dbReference type="Proteomes" id="UP001202328"/>
    </source>
</evidence>
<evidence type="ECO:0000256" key="3">
    <source>
        <dbReference type="ARBA" id="ARBA00023242"/>
    </source>
</evidence>
<keyword evidence="3 4" id="KW-0539">Nucleus</keyword>
<dbReference type="GO" id="GO:0017056">
    <property type="term" value="F:structural constituent of nuclear pore"/>
    <property type="evidence" value="ECO:0007669"/>
    <property type="project" value="InterPro"/>
</dbReference>
<dbReference type="GO" id="GO:0005643">
    <property type="term" value="C:nuclear pore"/>
    <property type="evidence" value="ECO:0007669"/>
    <property type="project" value="UniProtKB-SubCell"/>
</dbReference>
<evidence type="ECO:0000256" key="2">
    <source>
        <dbReference type="ARBA" id="ARBA00010186"/>
    </source>
</evidence>
<feature type="region of interest" description="Disordered" evidence="5">
    <location>
        <begin position="1"/>
        <end position="23"/>
    </location>
</feature>
<keyword evidence="4" id="KW-0509">mRNA transport</keyword>
<dbReference type="AlphaFoldDB" id="A0AAD4SHM5"/>
<comment type="subcellular location">
    <subcellularLocation>
        <location evidence="1">Nucleus envelope</location>
    </subcellularLocation>
    <subcellularLocation>
        <location evidence="4">Nucleus</location>
        <location evidence="4">Nuclear pore complex</location>
    </subcellularLocation>
</comment>
<dbReference type="PANTHER" id="PTHR11225">
    <property type="entry name" value="NUCLEAR PORE COMPLEX PROTEIN NUP93 NUCLEOPORIN NUP93 DEAD EYE PROTEIN"/>
    <property type="match status" value="1"/>
</dbReference>
<dbReference type="Proteomes" id="UP001202328">
    <property type="component" value="Unassembled WGS sequence"/>
</dbReference>
<keyword evidence="4" id="KW-0813">Transport</keyword>
<dbReference type="EMBL" id="JAJJMB010010439">
    <property type="protein sequence ID" value="KAI3908748.1"/>
    <property type="molecule type" value="Genomic_DNA"/>
</dbReference>
<name>A0AAD4SHM5_9MAGN</name>
<evidence type="ECO:0000256" key="4">
    <source>
        <dbReference type="RuleBase" id="RU364035"/>
    </source>
</evidence>
<keyword evidence="4" id="KW-0811">Translocation</keyword>
<dbReference type="PANTHER" id="PTHR11225:SF4">
    <property type="entry name" value="NUCLEAR PORE COMPLEX PROTEIN NUP93"/>
    <property type="match status" value="1"/>
</dbReference>
<gene>
    <name evidence="6" type="ORF">MKW98_029298</name>
</gene>
<evidence type="ECO:0000256" key="1">
    <source>
        <dbReference type="ARBA" id="ARBA00004259"/>
    </source>
</evidence>
<keyword evidence="4" id="KW-0472">Membrane</keyword>
<protein>
    <recommendedName>
        <fullName evidence="4">Nuclear pore protein</fullName>
    </recommendedName>
</protein>
<comment type="similarity">
    <text evidence="2 4">Belongs to the nucleoporin interacting component (NIC) family.</text>
</comment>
<evidence type="ECO:0000313" key="6">
    <source>
        <dbReference type="EMBL" id="KAI3908748.1"/>
    </source>
</evidence>
<reference evidence="6" key="1">
    <citation type="submission" date="2022-04" db="EMBL/GenBank/DDBJ databases">
        <title>A functionally conserved STORR gene fusion in Papaver species that diverged 16.8 million years ago.</title>
        <authorList>
            <person name="Catania T."/>
        </authorList>
    </citation>
    <scope>NUCLEOTIDE SEQUENCE</scope>
    <source>
        <strain evidence="6">S-188037</strain>
    </source>
</reference>
<dbReference type="GO" id="GO:0006606">
    <property type="term" value="P:protein import into nucleus"/>
    <property type="evidence" value="ECO:0007669"/>
    <property type="project" value="TreeGrafter"/>
</dbReference>
<organism evidence="6 7">
    <name type="scientific">Papaver atlanticum</name>
    <dbReference type="NCBI Taxonomy" id="357466"/>
    <lineage>
        <taxon>Eukaryota</taxon>
        <taxon>Viridiplantae</taxon>
        <taxon>Streptophyta</taxon>
        <taxon>Embryophyta</taxon>
        <taxon>Tracheophyta</taxon>
        <taxon>Spermatophyta</taxon>
        <taxon>Magnoliopsida</taxon>
        <taxon>Ranunculales</taxon>
        <taxon>Papaveraceae</taxon>
        <taxon>Papaveroideae</taxon>
        <taxon>Papaver</taxon>
    </lineage>
</organism>
<proteinExistence type="inferred from homology"/>